<dbReference type="Pfam" id="PF13520">
    <property type="entry name" value="AA_permease_2"/>
    <property type="match status" value="1"/>
</dbReference>
<comment type="subcellular location">
    <subcellularLocation>
        <location evidence="1">Membrane</location>
        <topology evidence="1">Multi-pass membrane protein</topology>
    </subcellularLocation>
</comment>
<proteinExistence type="predicted"/>
<evidence type="ECO:0000313" key="7">
    <source>
        <dbReference type="EMBL" id="KAF2249780.1"/>
    </source>
</evidence>
<feature type="transmembrane region" description="Helical" evidence="6">
    <location>
        <begin position="41"/>
        <end position="65"/>
    </location>
</feature>
<dbReference type="GeneID" id="54576969"/>
<feature type="transmembrane region" description="Helical" evidence="6">
    <location>
        <begin position="122"/>
        <end position="146"/>
    </location>
</feature>
<dbReference type="PIRSF" id="PIRSF006060">
    <property type="entry name" value="AA_transporter"/>
    <property type="match status" value="1"/>
</dbReference>
<evidence type="ECO:0000256" key="1">
    <source>
        <dbReference type="ARBA" id="ARBA00004141"/>
    </source>
</evidence>
<evidence type="ECO:0000256" key="6">
    <source>
        <dbReference type="SAM" id="Phobius"/>
    </source>
</evidence>
<sequence length="519" mass="56710">METEKVLASQETREGVLDTISDQDERELAKVGKKSVLRRNFAFLSILGFSCSLMVTWEGLFSVFIFGLQNGGPAGLIYGFLFVWIGYAAVVATMGELVSMWPTAGGQYHWTHQLAPERWKNLLSYITGWQSVIAWQAVTASAGYLTATTFQGLIINSRPSYNAQRWQGTLLIFAVIFIALIFNTFLAKLLPRTEQAVLALHITLFFIVLITLTVMAPQKSTSHDVWALFLNAGGYESKGLSFFVGLITPVFAFLGADGAVHMCEEIKHASTVLPRAMLGSIAINGLTGFTMLIAMLYCIGDVDAALNTPTGYPFIEILTQGTRSIAGGTALSALIFTMFILGTIVNVASASRQLWAFARDNAVPNARAISYVHPKMKIPLVSIAITCSISCLLSLINIGSAAVFNAIVSLTVAGFFASYMVPFSLLLYTRLYHPSKLDFGPWRLGKWGPWVNGCAICWSILVTFFSFWPAAVPVTATNMNWSCVLWSGVMIFAGTFWLAHGRKVFKGPVIETSLAEVVT</sequence>
<evidence type="ECO:0000256" key="3">
    <source>
        <dbReference type="ARBA" id="ARBA00022692"/>
    </source>
</evidence>
<feature type="transmembrane region" description="Helical" evidence="6">
    <location>
        <begin position="272"/>
        <end position="297"/>
    </location>
</feature>
<dbReference type="PANTHER" id="PTHR45649:SF1">
    <property type="entry name" value="TRANSPORTER, PUTATIVE (EUROFUNG)-RELATED"/>
    <property type="match status" value="1"/>
</dbReference>
<gene>
    <name evidence="7" type="ORF">BU26DRAFT_425667</name>
</gene>
<dbReference type="GO" id="GO:0022857">
    <property type="term" value="F:transmembrane transporter activity"/>
    <property type="evidence" value="ECO:0007669"/>
    <property type="project" value="InterPro"/>
</dbReference>
<dbReference type="RefSeq" id="XP_033684784.1">
    <property type="nucleotide sequence ID" value="XM_033823639.1"/>
</dbReference>
<dbReference type="Gene3D" id="1.20.1740.10">
    <property type="entry name" value="Amino acid/polyamine transporter I"/>
    <property type="match status" value="1"/>
</dbReference>
<keyword evidence="2" id="KW-0813">Transport</keyword>
<dbReference type="InterPro" id="IPR002293">
    <property type="entry name" value="AA/rel_permease1"/>
</dbReference>
<dbReference type="OrthoDB" id="3257095at2759"/>
<evidence type="ECO:0000256" key="5">
    <source>
        <dbReference type="ARBA" id="ARBA00023136"/>
    </source>
</evidence>
<feature type="transmembrane region" description="Helical" evidence="6">
    <location>
        <begin position="198"/>
        <end position="216"/>
    </location>
</feature>
<keyword evidence="4 6" id="KW-1133">Transmembrane helix</keyword>
<reference evidence="7" key="1">
    <citation type="journal article" date="2020" name="Stud. Mycol.">
        <title>101 Dothideomycetes genomes: a test case for predicting lifestyles and emergence of pathogens.</title>
        <authorList>
            <person name="Haridas S."/>
            <person name="Albert R."/>
            <person name="Binder M."/>
            <person name="Bloem J."/>
            <person name="Labutti K."/>
            <person name="Salamov A."/>
            <person name="Andreopoulos B."/>
            <person name="Baker S."/>
            <person name="Barry K."/>
            <person name="Bills G."/>
            <person name="Bluhm B."/>
            <person name="Cannon C."/>
            <person name="Castanera R."/>
            <person name="Culley D."/>
            <person name="Daum C."/>
            <person name="Ezra D."/>
            <person name="Gonzalez J."/>
            <person name="Henrissat B."/>
            <person name="Kuo A."/>
            <person name="Liang C."/>
            <person name="Lipzen A."/>
            <person name="Lutzoni F."/>
            <person name="Magnuson J."/>
            <person name="Mondo S."/>
            <person name="Nolan M."/>
            <person name="Ohm R."/>
            <person name="Pangilinan J."/>
            <person name="Park H.-J."/>
            <person name="Ramirez L."/>
            <person name="Alfaro M."/>
            <person name="Sun H."/>
            <person name="Tritt A."/>
            <person name="Yoshinaga Y."/>
            <person name="Zwiers L.-H."/>
            <person name="Turgeon B."/>
            <person name="Goodwin S."/>
            <person name="Spatafora J."/>
            <person name="Crous P."/>
            <person name="Grigoriev I."/>
        </authorList>
    </citation>
    <scope>NUCLEOTIDE SEQUENCE</scope>
    <source>
        <strain evidence="7">CBS 122368</strain>
    </source>
</reference>
<keyword evidence="5 6" id="KW-0472">Membrane</keyword>
<dbReference type="PANTHER" id="PTHR45649">
    <property type="entry name" value="AMINO-ACID PERMEASE BAT1"/>
    <property type="match status" value="1"/>
</dbReference>
<evidence type="ECO:0000256" key="4">
    <source>
        <dbReference type="ARBA" id="ARBA00022989"/>
    </source>
</evidence>
<keyword evidence="3 6" id="KW-0812">Transmembrane</keyword>
<keyword evidence="8" id="KW-1185">Reference proteome</keyword>
<accession>A0A6A6IJN6</accession>
<feature type="transmembrane region" description="Helical" evidence="6">
    <location>
        <begin position="166"/>
        <end position="186"/>
    </location>
</feature>
<feature type="transmembrane region" description="Helical" evidence="6">
    <location>
        <begin position="77"/>
        <end position="101"/>
    </location>
</feature>
<dbReference type="GO" id="GO:0016020">
    <property type="term" value="C:membrane"/>
    <property type="evidence" value="ECO:0007669"/>
    <property type="project" value="UniProtKB-SubCell"/>
</dbReference>
<feature type="transmembrane region" description="Helical" evidence="6">
    <location>
        <begin position="240"/>
        <end position="260"/>
    </location>
</feature>
<feature type="transmembrane region" description="Helical" evidence="6">
    <location>
        <begin position="402"/>
        <end position="428"/>
    </location>
</feature>
<evidence type="ECO:0000313" key="8">
    <source>
        <dbReference type="Proteomes" id="UP000800094"/>
    </source>
</evidence>
<evidence type="ECO:0000256" key="2">
    <source>
        <dbReference type="ARBA" id="ARBA00022448"/>
    </source>
</evidence>
<dbReference type="EMBL" id="ML987194">
    <property type="protein sequence ID" value="KAF2249780.1"/>
    <property type="molecule type" value="Genomic_DNA"/>
</dbReference>
<dbReference type="Proteomes" id="UP000800094">
    <property type="component" value="Unassembled WGS sequence"/>
</dbReference>
<feature type="transmembrane region" description="Helical" evidence="6">
    <location>
        <begin position="325"/>
        <end position="349"/>
    </location>
</feature>
<dbReference type="AlphaFoldDB" id="A0A6A6IJN6"/>
<feature type="transmembrane region" description="Helical" evidence="6">
    <location>
        <begin position="479"/>
        <end position="499"/>
    </location>
</feature>
<feature type="transmembrane region" description="Helical" evidence="6">
    <location>
        <begin position="378"/>
        <end position="396"/>
    </location>
</feature>
<name>A0A6A6IJN6_9PLEO</name>
<organism evidence="7 8">
    <name type="scientific">Trematosphaeria pertusa</name>
    <dbReference type="NCBI Taxonomy" id="390896"/>
    <lineage>
        <taxon>Eukaryota</taxon>
        <taxon>Fungi</taxon>
        <taxon>Dikarya</taxon>
        <taxon>Ascomycota</taxon>
        <taxon>Pezizomycotina</taxon>
        <taxon>Dothideomycetes</taxon>
        <taxon>Pleosporomycetidae</taxon>
        <taxon>Pleosporales</taxon>
        <taxon>Massarineae</taxon>
        <taxon>Trematosphaeriaceae</taxon>
        <taxon>Trematosphaeria</taxon>
    </lineage>
</organism>
<feature type="transmembrane region" description="Helical" evidence="6">
    <location>
        <begin position="449"/>
        <end position="467"/>
    </location>
</feature>
<protein>
    <submittedName>
        <fullName evidence="7">Amino acid transporter-like protein</fullName>
    </submittedName>
</protein>